<name>A0A4D9ECW5_9SAUR</name>
<dbReference type="AlphaFoldDB" id="A0A4D9ECW5"/>
<protein>
    <submittedName>
        <fullName evidence="2">Uncharacterized protein</fullName>
    </submittedName>
</protein>
<evidence type="ECO:0000313" key="2">
    <source>
        <dbReference type="EMBL" id="TFK04500.1"/>
    </source>
</evidence>
<feature type="region of interest" description="Disordered" evidence="1">
    <location>
        <begin position="43"/>
        <end position="109"/>
    </location>
</feature>
<evidence type="ECO:0000256" key="1">
    <source>
        <dbReference type="SAM" id="MobiDB-lite"/>
    </source>
</evidence>
<reference evidence="2 3" key="1">
    <citation type="submission" date="2019-04" db="EMBL/GenBank/DDBJ databases">
        <title>Draft genome of the big-headed turtle Platysternon megacephalum.</title>
        <authorList>
            <person name="Gong S."/>
        </authorList>
    </citation>
    <scope>NUCLEOTIDE SEQUENCE [LARGE SCALE GENOMIC DNA]</scope>
    <source>
        <strain evidence="2">DO16091913</strain>
        <tissue evidence="2">Muscle</tissue>
    </source>
</reference>
<proteinExistence type="predicted"/>
<keyword evidence="3" id="KW-1185">Reference proteome</keyword>
<accession>A0A4D9ECW5</accession>
<feature type="compositionally biased region" description="Polar residues" evidence="1">
    <location>
        <begin position="99"/>
        <end position="109"/>
    </location>
</feature>
<feature type="compositionally biased region" description="Basic residues" evidence="1">
    <location>
        <begin position="78"/>
        <end position="93"/>
    </location>
</feature>
<dbReference type="Proteomes" id="UP000297703">
    <property type="component" value="Unassembled WGS sequence"/>
</dbReference>
<organism evidence="2 3">
    <name type="scientific">Platysternon megacephalum</name>
    <name type="common">big-headed turtle</name>
    <dbReference type="NCBI Taxonomy" id="55544"/>
    <lineage>
        <taxon>Eukaryota</taxon>
        <taxon>Metazoa</taxon>
        <taxon>Chordata</taxon>
        <taxon>Craniata</taxon>
        <taxon>Vertebrata</taxon>
        <taxon>Euteleostomi</taxon>
        <taxon>Archelosauria</taxon>
        <taxon>Testudinata</taxon>
        <taxon>Testudines</taxon>
        <taxon>Cryptodira</taxon>
        <taxon>Durocryptodira</taxon>
        <taxon>Testudinoidea</taxon>
        <taxon>Platysternidae</taxon>
        <taxon>Platysternon</taxon>
    </lineage>
</organism>
<evidence type="ECO:0000313" key="3">
    <source>
        <dbReference type="Proteomes" id="UP000297703"/>
    </source>
</evidence>
<dbReference type="EMBL" id="QXTE01000136">
    <property type="protein sequence ID" value="TFK04500.1"/>
    <property type="molecule type" value="Genomic_DNA"/>
</dbReference>
<reference evidence="2 3" key="2">
    <citation type="submission" date="2019-04" db="EMBL/GenBank/DDBJ databases">
        <title>The genome sequence of big-headed turtle.</title>
        <authorList>
            <person name="Gong S."/>
        </authorList>
    </citation>
    <scope>NUCLEOTIDE SEQUENCE [LARGE SCALE GENOMIC DNA]</scope>
    <source>
        <strain evidence="2">DO16091913</strain>
        <tissue evidence="2">Muscle</tissue>
    </source>
</reference>
<sequence length="109" mass="11985">MSTLLLFKAWPCSPAQSGAVHANGAHASLANGRRVHAAPNCLPWSQEEQSHLVPRRMPGRGSDRESFPANKESSQQRNKGRKKARVRYLGMRRHGSDPTGANTLLETTL</sequence>
<comment type="caution">
    <text evidence="2">The sequence shown here is derived from an EMBL/GenBank/DDBJ whole genome shotgun (WGS) entry which is preliminary data.</text>
</comment>
<gene>
    <name evidence="2" type="ORF">DR999_PMT12968</name>
</gene>